<evidence type="ECO:0000313" key="1">
    <source>
        <dbReference type="EMBL" id="GBN65859.1"/>
    </source>
</evidence>
<dbReference type="Proteomes" id="UP000499080">
    <property type="component" value="Unassembled WGS sequence"/>
</dbReference>
<protein>
    <submittedName>
        <fullName evidence="1">Uncharacterized protein</fullName>
    </submittedName>
</protein>
<feature type="non-terminal residue" evidence="1">
    <location>
        <position position="1"/>
    </location>
</feature>
<reference evidence="1 2" key="1">
    <citation type="journal article" date="2019" name="Sci. Rep.">
        <title>Orb-weaving spider Araneus ventricosus genome elucidates the spidroin gene catalogue.</title>
        <authorList>
            <person name="Kono N."/>
            <person name="Nakamura H."/>
            <person name="Ohtoshi R."/>
            <person name="Moran D.A.P."/>
            <person name="Shinohara A."/>
            <person name="Yoshida Y."/>
            <person name="Fujiwara M."/>
            <person name="Mori M."/>
            <person name="Tomita M."/>
            <person name="Arakawa K."/>
        </authorList>
    </citation>
    <scope>NUCLEOTIDE SEQUENCE [LARGE SCALE GENOMIC DNA]</scope>
</reference>
<dbReference type="EMBL" id="BGPR01222684">
    <property type="protein sequence ID" value="GBN65859.1"/>
    <property type="molecule type" value="Genomic_DNA"/>
</dbReference>
<name>A0A4Y2QRQ5_ARAVE</name>
<keyword evidence="2" id="KW-1185">Reference proteome</keyword>
<organism evidence="1 2">
    <name type="scientific">Araneus ventricosus</name>
    <name type="common">Orbweaver spider</name>
    <name type="synonym">Epeira ventricosa</name>
    <dbReference type="NCBI Taxonomy" id="182803"/>
    <lineage>
        <taxon>Eukaryota</taxon>
        <taxon>Metazoa</taxon>
        <taxon>Ecdysozoa</taxon>
        <taxon>Arthropoda</taxon>
        <taxon>Chelicerata</taxon>
        <taxon>Arachnida</taxon>
        <taxon>Araneae</taxon>
        <taxon>Araneomorphae</taxon>
        <taxon>Entelegynae</taxon>
        <taxon>Araneoidea</taxon>
        <taxon>Araneidae</taxon>
        <taxon>Araneus</taxon>
    </lineage>
</organism>
<accession>A0A4Y2QRQ5</accession>
<gene>
    <name evidence="1" type="ORF">AVEN_144228_1</name>
</gene>
<sequence>SGRLASRYTITEDLRENRVSIQHNRGSQEDSSIESKTLLLETETLPEACGSSLIKQNITCKIHEI</sequence>
<evidence type="ECO:0000313" key="2">
    <source>
        <dbReference type="Proteomes" id="UP000499080"/>
    </source>
</evidence>
<comment type="caution">
    <text evidence="1">The sequence shown here is derived from an EMBL/GenBank/DDBJ whole genome shotgun (WGS) entry which is preliminary data.</text>
</comment>
<dbReference type="AlphaFoldDB" id="A0A4Y2QRQ5"/>
<proteinExistence type="predicted"/>